<feature type="transmembrane region" description="Helical" evidence="6">
    <location>
        <begin position="167"/>
        <end position="187"/>
    </location>
</feature>
<dbReference type="CDD" id="cd13124">
    <property type="entry name" value="MATE_SpoVB_like"/>
    <property type="match status" value="1"/>
</dbReference>
<feature type="transmembrane region" description="Helical" evidence="6">
    <location>
        <begin position="403"/>
        <end position="422"/>
    </location>
</feature>
<protein>
    <submittedName>
        <fullName evidence="7">Uncharacterized protein</fullName>
    </submittedName>
</protein>
<evidence type="ECO:0000256" key="1">
    <source>
        <dbReference type="ARBA" id="ARBA00004651"/>
    </source>
</evidence>
<feature type="transmembrane region" description="Helical" evidence="6">
    <location>
        <begin position="297"/>
        <end position="322"/>
    </location>
</feature>
<name>A0A263BQ24_9BACI</name>
<keyword evidence="3 6" id="KW-0812">Transmembrane</keyword>
<dbReference type="InterPro" id="IPR050833">
    <property type="entry name" value="Poly_Biosynth_Transport"/>
</dbReference>
<sequence>MKQLIFVFVDGEVMSKGTLLKGAIILSIAGVITKVISAIYRVPYQNMAGDIGFYVYQQVYPFYGMAIIFATIGFPVVISKFVAEYRVKNKEKLQEFLALSFISLQIAGLVIFLIFYLGAPVIASFMQDNQLVLPIRAISFIFLFVPFVAVVRGYYQGLGDMKPTAMTQIIEQVIRITVILTFTYIFVKNGFGDYVVGTGAAFGSIIGVFFAGVLLFLISREDISYRAFLMHIKKVNGYTTVIKKIYMHGFAICLSAMALILFQAIDAFTMVPLLKTIGINVEEAKIMKGVYDRGQPLIQLGTVIATSIALPLIPMLATVFAQKKWEELRSKAELALRTSLLFGLAAVAGLAIIIEPVNIMLFTDGKGTDVLLILSFSILFSSITSTTSAVLQGVGYIGLTARHVTYGIILKIILSLALIPIYATKGAALATVIGFSFIALLNVIAMLRKVGGCIPSLKKILLMLLATIFLIVACSSWQFLISDFLHLHMNTRLGAAFIALSTAVLGVAVYLGTIIFVGVYSEEELKALPIAKKIPILKRER</sequence>
<keyword evidence="5 6" id="KW-0472">Membrane</keyword>
<evidence type="ECO:0000313" key="7">
    <source>
        <dbReference type="EMBL" id="OZM55839.1"/>
    </source>
</evidence>
<gene>
    <name evidence="7" type="ORF">CIB95_15075</name>
</gene>
<dbReference type="PANTHER" id="PTHR30250:SF29">
    <property type="entry name" value="POLYSACCHARIDE BIOSYNTHESIS PROTEIN C-TERMINAL DOMAIN-CONTAINING PROTEIN"/>
    <property type="match status" value="1"/>
</dbReference>
<keyword evidence="4 6" id="KW-1133">Transmembrane helix</keyword>
<feature type="transmembrane region" description="Helical" evidence="6">
    <location>
        <begin position="60"/>
        <end position="83"/>
    </location>
</feature>
<comment type="caution">
    <text evidence="7">The sequence shown here is derived from an EMBL/GenBank/DDBJ whole genome shotgun (WGS) entry which is preliminary data.</text>
</comment>
<keyword evidence="8" id="KW-1185">Reference proteome</keyword>
<dbReference type="AlphaFoldDB" id="A0A263BQ24"/>
<evidence type="ECO:0000256" key="2">
    <source>
        <dbReference type="ARBA" id="ARBA00022475"/>
    </source>
</evidence>
<evidence type="ECO:0000256" key="5">
    <source>
        <dbReference type="ARBA" id="ARBA00023136"/>
    </source>
</evidence>
<evidence type="ECO:0000256" key="6">
    <source>
        <dbReference type="SAM" id="Phobius"/>
    </source>
</evidence>
<feature type="transmembrane region" description="Helical" evidence="6">
    <location>
        <begin position="199"/>
        <end position="218"/>
    </location>
</feature>
<comment type="subcellular location">
    <subcellularLocation>
        <location evidence="1">Cell membrane</location>
        <topology evidence="1">Multi-pass membrane protein</topology>
    </subcellularLocation>
</comment>
<feature type="transmembrane region" description="Helical" evidence="6">
    <location>
        <begin position="493"/>
        <end position="520"/>
    </location>
</feature>
<dbReference type="GO" id="GO:0005886">
    <property type="term" value="C:plasma membrane"/>
    <property type="evidence" value="ECO:0007669"/>
    <property type="project" value="UniProtKB-SubCell"/>
</dbReference>
<dbReference type="EMBL" id="NPIA01000011">
    <property type="protein sequence ID" value="OZM55839.1"/>
    <property type="molecule type" value="Genomic_DNA"/>
</dbReference>
<organism evidence="7 8">
    <name type="scientific">Lottiidibacillus patelloidae</name>
    <dbReference type="NCBI Taxonomy" id="2670334"/>
    <lineage>
        <taxon>Bacteria</taxon>
        <taxon>Bacillati</taxon>
        <taxon>Bacillota</taxon>
        <taxon>Bacilli</taxon>
        <taxon>Bacillales</taxon>
        <taxon>Bacillaceae</taxon>
        <taxon>Lottiidibacillus</taxon>
    </lineage>
</organism>
<dbReference type="InterPro" id="IPR024923">
    <property type="entry name" value="PG_synth_SpoVB"/>
</dbReference>
<keyword evidence="2" id="KW-1003">Cell membrane</keyword>
<reference evidence="8" key="1">
    <citation type="submission" date="2017-08" db="EMBL/GenBank/DDBJ databases">
        <authorList>
            <person name="Huang Z."/>
        </authorList>
    </citation>
    <scope>NUCLEOTIDE SEQUENCE [LARGE SCALE GENOMIC DNA]</scope>
    <source>
        <strain evidence="8">SA5d-4</strain>
    </source>
</reference>
<feature type="transmembrane region" description="Helical" evidence="6">
    <location>
        <begin position="20"/>
        <end position="40"/>
    </location>
</feature>
<evidence type="ECO:0000313" key="8">
    <source>
        <dbReference type="Proteomes" id="UP000217083"/>
    </source>
</evidence>
<feature type="transmembrane region" description="Helical" evidence="6">
    <location>
        <begin position="334"/>
        <end position="354"/>
    </location>
</feature>
<dbReference type="InterPro" id="IPR002797">
    <property type="entry name" value="Polysacc_synth"/>
</dbReference>
<dbReference type="PIRSF" id="PIRSF038958">
    <property type="entry name" value="PG_synth_SpoVB"/>
    <property type="match status" value="1"/>
</dbReference>
<dbReference type="PANTHER" id="PTHR30250">
    <property type="entry name" value="PST FAMILY PREDICTED COLANIC ACID TRANSPORTER"/>
    <property type="match status" value="1"/>
</dbReference>
<feature type="transmembrane region" description="Helical" evidence="6">
    <location>
        <begin position="460"/>
        <end position="481"/>
    </location>
</feature>
<dbReference type="Proteomes" id="UP000217083">
    <property type="component" value="Unassembled WGS sequence"/>
</dbReference>
<feature type="transmembrane region" description="Helical" evidence="6">
    <location>
        <begin position="428"/>
        <end position="448"/>
    </location>
</feature>
<feature type="transmembrane region" description="Helical" evidence="6">
    <location>
        <begin position="370"/>
        <end position="391"/>
    </location>
</feature>
<proteinExistence type="predicted"/>
<feature type="transmembrane region" description="Helical" evidence="6">
    <location>
        <begin position="95"/>
        <end position="117"/>
    </location>
</feature>
<reference evidence="7 8" key="2">
    <citation type="submission" date="2017-09" db="EMBL/GenBank/DDBJ databases">
        <title>Bacillus patelloidae sp. nov., isolated from the intestinal tract of a marine limpet.</title>
        <authorList>
            <person name="Liu R."/>
            <person name="Dong C."/>
            <person name="Shao Z."/>
        </authorList>
    </citation>
    <scope>NUCLEOTIDE SEQUENCE [LARGE SCALE GENOMIC DNA]</scope>
    <source>
        <strain evidence="7 8">SA5d-4</strain>
    </source>
</reference>
<evidence type="ECO:0000256" key="3">
    <source>
        <dbReference type="ARBA" id="ARBA00022692"/>
    </source>
</evidence>
<accession>A0A263BQ24</accession>
<feature type="transmembrane region" description="Helical" evidence="6">
    <location>
        <begin position="245"/>
        <end position="265"/>
    </location>
</feature>
<feature type="transmembrane region" description="Helical" evidence="6">
    <location>
        <begin position="137"/>
        <end position="155"/>
    </location>
</feature>
<evidence type="ECO:0000256" key="4">
    <source>
        <dbReference type="ARBA" id="ARBA00022989"/>
    </source>
</evidence>
<dbReference type="Pfam" id="PF01943">
    <property type="entry name" value="Polysacc_synt"/>
    <property type="match status" value="1"/>
</dbReference>